<dbReference type="GO" id="GO:0050772">
    <property type="term" value="P:positive regulation of axonogenesis"/>
    <property type="evidence" value="ECO:0007669"/>
    <property type="project" value="TreeGrafter"/>
</dbReference>
<gene>
    <name evidence="2" type="ORF">CGI_10003415</name>
</gene>
<accession>K1PD08</accession>
<dbReference type="GO" id="GO:0005886">
    <property type="term" value="C:plasma membrane"/>
    <property type="evidence" value="ECO:0007669"/>
    <property type="project" value="TreeGrafter"/>
</dbReference>
<protein>
    <submittedName>
        <fullName evidence="2">Plexin-B1</fullName>
    </submittedName>
</protein>
<dbReference type="GO" id="GO:0008360">
    <property type="term" value="P:regulation of cell shape"/>
    <property type="evidence" value="ECO:0007669"/>
    <property type="project" value="TreeGrafter"/>
</dbReference>
<dbReference type="SMART" id="SM00630">
    <property type="entry name" value="Sema"/>
    <property type="match status" value="1"/>
</dbReference>
<sequence length="492" mass="54853">MYTMKWWLGLCFLCGWSGALVIIPLITDDRKLNHMVLNNETLFIGATNYIYQLSPDLEMEMKIITGPQNDSQKCGVDLENCSFKPDLSPTDNHNKILLVFSNRLVVCGSVFQGKCEIRDSHNISDVLVQGNTAVASNEVDVNTISFISQVYNSATLKMEPMMYVATEFTKFDVSKNSIEYNNRRKVPYVSIRLLDQNFFTAQGTIKGQNEYLKPSLILYVTGFTSGNYSYILFNEKKLLDATYASKIVHMCRMDDQLKTFQEVPLICKTSNKTYNFLRTAKVFKPGQNLLRSLQVQFPDLTSDDDVMIGLFSQDPDSTSSAICMFVMKEVKKTVLINARKCLNGIKNNAANKKYENGLSCTEVAETFLDEELLCSSSLNVIIAGEDSLISAPVIQFPLTNYSFVSLAVTITTKFTVAFLGTSVGQIQKTFLDEELLCSSSLNVIIAGEDSLISAPVIQFPLTNYSFVSLAVTITTKFTVAFLGTSVGQIQKI</sequence>
<dbReference type="AlphaFoldDB" id="K1PD08"/>
<reference evidence="2" key="1">
    <citation type="journal article" date="2012" name="Nature">
        <title>The oyster genome reveals stress adaptation and complexity of shell formation.</title>
        <authorList>
            <person name="Zhang G."/>
            <person name="Fang X."/>
            <person name="Guo X."/>
            <person name="Li L."/>
            <person name="Luo R."/>
            <person name="Xu F."/>
            <person name="Yang P."/>
            <person name="Zhang L."/>
            <person name="Wang X."/>
            <person name="Qi H."/>
            <person name="Xiong Z."/>
            <person name="Que H."/>
            <person name="Xie Y."/>
            <person name="Holland P.W."/>
            <person name="Paps J."/>
            <person name="Zhu Y."/>
            <person name="Wu F."/>
            <person name="Chen Y."/>
            <person name="Wang J."/>
            <person name="Peng C."/>
            <person name="Meng J."/>
            <person name="Yang L."/>
            <person name="Liu J."/>
            <person name="Wen B."/>
            <person name="Zhang N."/>
            <person name="Huang Z."/>
            <person name="Zhu Q."/>
            <person name="Feng Y."/>
            <person name="Mount A."/>
            <person name="Hedgecock D."/>
            <person name="Xu Z."/>
            <person name="Liu Y."/>
            <person name="Domazet-Loso T."/>
            <person name="Du Y."/>
            <person name="Sun X."/>
            <person name="Zhang S."/>
            <person name="Liu B."/>
            <person name="Cheng P."/>
            <person name="Jiang X."/>
            <person name="Li J."/>
            <person name="Fan D."/>
            <person name="Wang W."/>
            <person name="Fu W."/>
            <person name="Wang T."/>
            <person name="Wang B."/>
            <person name="Zhang J."/>
            <person name="Peng Z."/>
            <person name="Li Y."/>
            <person name="Li N."/>
            <person name="Wang J."/>
            <person name="Chen M."/>
            <person name="He Y."/>
            <person name="Tan F."/>
            <person name="Song X."/>
            <person name="Zheng Q."/>
            <person name="Huang R."/>
            <person name="Yang H."/>
            <person name="Du X."/>
            <person name="Chen L."/>
            <person name="Yang M."/>
            <person name="Gaffney P.M."/>
            <person name="Wang S."/>
            <person name="Luo L."/>
            <person name="She Z."/>
            <person name="Ming Y."/>
            <person name="Huang W."/>
            <person name="Zhang S."/>
            <person name="Huang B."/>
            <person name="Zhang Y."/>
            <person name="Qu T."/>
            <person name="Ni P."/>
            <person name="Miao G."/>
            <person name="Wang J."/>
            <person name="Wang Q."/>
            <person name="Steinberg C.E."/>
            <person name="Wang H."/>
            <person name="Li N."/>
            <person name="Qian L."/>
            <person name="Zhang G."/>
            <person name="Li Y."/>
            <person name="Yang H."/>
            <person name="Liu X."/>
            <person name="Wang J."/>
            <person name="Yin Y."/>
            <person name="Wang J."/>
        </authorList>
    </citation>
    <scope>NUCLEOTIDE SEQUENCE [LARGE SCALE GENOMIC DNA]</scope>
    <source>
        <strain evidence="2">05x7-T-G4-1.051#20</strain>
    </source>
</reference>
<dbReference type="GO" id="GO:0017154">
    <property type="term" value="F:semaphorin receptor activity"/>
    <property type="evidence" value="ECO:0007669"/>
    <property type="project" value="InterPro"/>
</dbReference>
<dbReference type="InterPro" id="IPR031148">
    <property type="entry name" value="Plexin"/>
</dbReference>
<dbReference type="PANTHER" id="PTHR22625">
    <property type="entry name" value="PLEXIN"/>
    <property type="match status" value="1"/>
</dbReference>
<dbReference type="GO" id="GO:0097374">
    <property type="term" value="P:sensory neuron axon guidance"/>
    <property type="evidence" value="ECO:0007669"/>
    <property type="project" value="TreeGrafter"/>
</dbReference>
<dbReference type="SUPFAM" id="SSF101912">
    <property type="entry name" value="Sema domain"/>
    <property type="match status" value="2"/>
</dbReference>
<evidence type="ECO:0000313" key="2">
    <source>
        <dbReference type="EMBL" id="EKC21712.1"/>
    </source>
</evidence>
<dbReference type="InParanoid" id="K1PD08"/>
<dbReference type="PROSITE" id="PS51004">
    <property type="entry name" value="SEMA"/>
    <property type="match status" value="1"/>
</dbReference>
<dbReference type="HOGENOM" id="CLU_033438_0_0_1"/>
<comment type="caution">
    <text evidence="1">Lacks conserved residue(s) required for the propagation of feature annotation.</text>
</comment>
<proteinExistence type="predicted"/>
<dbReference type="InterPro" id="IPR001627">
    <property type="entry name" value="Semap_dom"/>
</dbReference>
<dbReference type="GO" id="GO:0007162">
    <property type="term" value="P:negative regulation of cell adhesion"/>
    <property type="evidence" value="ECO:0007669"/>
    <property type="project" value="TreeGrafter"/>
</dbReference>
<dbReference type="Gene3D" id="2.130.10.10">
    <property type="entry name" value="YVTN repeat-like/Quinoprotein amine dehydrogenase"/>
    <property type="match status" value="2"/>
</dbReference>
<dbReference type="GO" id="GO:0008045">
    <property type="term" value="P:motor neuron axon guidance"/>
    <property type="evidence" value="ECO:0007669"/>
    <property type="project" value="TreeGrafter"/>
</dbReference>
<organism evidence="2">
    <name type="scientific">Magallana gigas</name>
    <name type="common">Pacific oyster</name>
    <name type="synonym">Crassostrea gigas</name>
    <dbReference type="NCBI Taxonomy" id="29159"/>
    <lineage>
        <taxon>Eukaryota</taxon>
        <taxon>Metazoa</taxon>
        <taxon>Spiralia</taxon>
        <taxon>Lophotrochozoa</taxon>
        <taxon>Mollusca</taxon>
        <taxon>Bivalvia</taxon>
        <taxon>Autobranchia</taxon>
        <taxon>Pteriomorphia</taxon>
        <taxon>Ostreida</taxon>
        <taxon>Ostreoidea</taxon>
        <taxon>Ostreidae</taxon>
        <taxon>Magallana</taxon>
    </lineage>
</organism>
<dbReference type="Pfam" id="PF01403">
    <property type="entry name" value="Sema"/>
    <property type="match status" value="1"/>
</dbReference>
<dbReference type="PANTHER" id="PTHR22625:SF44">
    <property type="entry name" value="PLEXIN-B"/>
    <property type="match status" value="1"/>
</dbReference>
<dbReference type="GO" id="GO:0002116">
    <property type="term" value="C:semaphorin receptor complex"/>
    <property type="evidence" value="ECO:0007669"/>
    <property type="project" value="TreeGrafter"/>
</dbReference>
<dbReference type="InterPro" id="IPR036352">
    <property type="entry name" value="Semap_dom_sf"/>
</dbReference>
<name>K1PD08_MAGGI</name>
<dbReference type="GO" id="GO:0030334">
    <property type="term" value="P:regulation of cell migration"/>
    <property type="evidence" value="ECO:0007669"/>
    <property type="project" value="TreeGrafter"/>
</dbReference>
<dbReference type="EMBL" id="JH816949">
    <property type="protein sequence ID" value="EKC21712.1"/>
    <property type="molecule type" value="Genomic_DNA"/>
</dbReference>
<dbReference type="InterPro" id="IPR015943">
    <property type="entry name" value="WD40/YVTN_repeat-like_dom_sf"/>
</dbReference>
<evidence type="ECO:0000256" key="1">
    <source>
        <dbReference type="PROSITE-ProRule" id="PRU00352"/>
    </source>
</evidence>